<dbReference type="AlphaFoldDB" id="A0A6G0VHT8"/>
<name>A0A6G0VHT8_APHCR</name>
<keyword evidence="3" id="KW-0645">Protease</keyword>
<dbReference type="GO" id="GO:0006508">
    <property type="term" value="P:proteolysis"/>
    <property type="evidence" value="ECO:0007669"/>
    <property type="project" value="UniProtKB-KW"/>
</dbReference>
<evidence type="ECO:0000313" key="4">
    <source>
        <dbReference type="Proteomes" id="UP000478052"/>
    </source>
</evidence>
<organism evidence="3 4">
    <name type="scientific">Aphis craccivora</name>
    <name type="common">Cowpea aphid</name>
    <dbReference type="NCBI Taxonomy" id="307492"/>
    <lineage>
        <taxon>Eukaryota</taxon>
        <taxon>Metazoa</taxon>
        <taxon>Ecdysozoa</taxon>
        <taxon>Arthropoda</taxon>
        <taxon>Hexapoda</taxon>
        <taxon>Insecta</taxon>
        <taxon>Pterygota</taxon>
        <taxon>Neoptera</taxon>
        <taxon>Paraneoptera</taxon>
        <taxon>Hemiptera</taxon>
        <taxon>Sternorrhyncha</taxon>
        <taxon>Aphidomorpha</taxon>
        <taxon>Aphidoidea</taxon>
        <taxon>Aphididae</taxon>
        <taxon>Aphidini</taxon>
        <taxon>Aphis</taxon>
        <taxon>Aphis</taxon>
    </lineage>
</organism>
<accession>A0A6G0VHT8</accession>
<feature type="region of interest" description="Disordered" evidence="2">
    <location>
        <begin position="1"/>
        <end position="31"/>
    </location>
</feature>
<keyword evidence="4" id="KW-1185">Reference proteome</keyword>
<sequence length="245" mass="26982">MPPKLDTPIKPVSKAASSHRPETVNKASSSTDSISNADLMAVLTTFKSDVLASNKSLSDLHATQYKDLKSDLADVSSQMTEMRKENARLQNEIDFLKEKVATLENSNVAAGSDLVVSQVLEETIERNKCRSNLIIYGVTESTFGAIPQRISYDRSTIIDILKPLGDVIPLNTKLVRLGKVPSDSARPIKIILDSNEAATNLLSKFNALKRSGTIFPNGFRIGSDKTLLQRKLLRSCHSELDRRVK</sequence>
<dbReference type="Proteomes" id="UP000478052">
    <property type="component" value="Unassembled WGS sequence"/>
</dbReference>
<evidence type="ECO:0000256" key="2">
    <source>
        <dbReference type="SAM" id="MobiDB-lite"/>
    </source>
</evidence>
<feature type="non-terminal residue" evidence="3">
    <location>
        <position position="245"/>
    </location>
</feature>
<keyword evidence="1" id="KW-0175">Coiled coil</keyword>
<dbReference type="GO" id="GO:0008233">
    <property type="term" value="F:peptidase activity"/>
    <property type="evidence" value="ECO:0007669"/>
    <property type="project" value="UniProtKB-KW"/>
</dbReference>
<feature type="coiled-coil region" evidence="1">
    <location>
        <begin position="65"/>
        <end position="106"/>
    </location>
</feature>
<protein>
    <submittedName>
        <fullName evidence="3">Mast cell protease 2-like</fullName>
    </submittedName>
</protein>
<gene>
    <name evidence="3" type="ORF">FWK35_00038344</name>
</gene>
<reference evidence="3 4" key="1">
    <citation type="submission" date="2019-08" db="EMBL/GenBank/DDBJ databases">
        <title>Whole genome of Aphis craccivora.</title>
        <authorList>
            <person name="Voronova N.V."/>
            <person name="Shulinski R.S."/>
            <person name="Bandarenka Y.V."/>
            <person name="Zhorov D.G."/>
            <person name="Warner D."/>
        </authorList>
    </citation>
    <scope>NUCLEOTIDE SEQUENCE [LARGE SCALE GENOMIC DNA]</scope>
    <source>
        <strain evidence="3">180601</strain>
        <tissue evidence="3">Whole Body</tissue>
    </source>
</reference>
<keyword evidence="3" id="KW-0378">Hydrolase</keyword>
<comment type="caution">
    <text evidence="3">The sequence shown here is derived from an EMBL/GenBank/DDBJ whole genome shotgun (WGS) entry which is preliminary data.</text>
</comment>
<proteinExistence type="predicted"/>
<dbReference type="OrthoDB" id="6625765at2759"/>
<evidence type="ECO:0000313" key="3">
    <source>
        <dbReference type="EMBL" id="KAF0684491.1"/>
    </source>
</evidence>
<evidence type="ECO:0000256" key="1">
    <source>
        <dbReference type="SAM" id="Coils"/>
    </source>
</evidence>
<dbReference type="EMBL" id="VUJU01017229">
    <property type="protein sequence ID" value="KAF0684491.1"/>
    <property type="molecule type" value="Genomic_DNA"/>
</dbReference>